<organism evidence="1 2">
    <name type="scientific">Trichonephila clavata</name>
    <name type="common">Joro spider</name>
    <name type="synonym">Nephila clavata</name>
    <dbReference type="NCBI Taxonomy" id="2740835"/>
    <lineage>
        <taxon>Eukaryota</taxon>
        <taxon>Metazoa</taxon>
        <taxon>Ecdysozoa</taxon>
        <taxon>Arthropoda</taxon>
        <taxon>Chelicerata</taxon>
        <taxon>Arachnida</taxon>
        <taxon>Araneae</taxon>
        <taxon>Araneomorphae</taxon>
        <taxon>Entelegynae</taxon>
        <taxon>Araneoidea</taxon>
        <taxon>Nephilidae</taxon>
        <taxon>Trichonephila</taxon>
    </lineage>
</organism>
<dbReference type="EMBL" id="BMAO01006582">
    <property type="protein sequence ID" value="GFR09816.1"/>
    <property type="molecule type" value="Genomic_DNA"/>
</dbReference>
<keyword evidence="2" id="KW-1185">Reference proteome</keyword>
<proteinExistence type="predicted"/>
<protein>
    <submittedName>
        <fullName evidence="1">Uncharacterized protein</fullName>
    </submittedName>
</protein>
<sequence>MTKLHDSGFPRDTLNGQNVSVVLFNDGGVIFLAARRDSAVAKILGVRYKKYHSHLSVLSIDDSLQYQKRAIRNYLWKKEKASME</sequence>
<reference evidence="1" key="1">
    <citation type="submission" date="2020-07" db="EMBL/GenBank/DDBJ databases">
        <title>Multicomponent nature underlies the extraordinary mechanical properties of spider dragline silk.</title>
        <authorList>
            <person name="Kono N."/>
            <person name="Nakamura H."/>
            <person name="Mori M."/>
            <person name="Yoshida Y."/>
            <person name="Ohtoshi R."/>
            <person name="Malay A.D."/>
            <person name="Moran D.A.P."/>
            <person name="Tomita M."/>
            <person name="Numata K."/>
            <person name="Arakawa K."/>
        </authorList>
    </citation>
    <scope>NUCLEOTIDE SEQUENCE</scope>
</reference>
<evidence type="ECO:0000313" key="1">
    <source>
        <dbReference type="EMBL" id="GFR09816.1"/>
    </source>
</evidence>
<accession>A0A8X6JK72</accession>
<dbReference type="AlphaFoldDB" id="A0A8X6JK72"/>
<name>A0A8X6JK72_TRICU</name>
<gene>
    <name evidence="1" type="ORF">TNCT_144831</name>
</gene>
<dbReference type="Proteomes" id="UP000887116">
    <property type="component" value="Unassembled WGS sequence"/>
</dbReference>
<evidence type="ECO:0000313" key="2">
    <source>
        <dbReference type="Proteomes" id="UP000887116"/>
    </source>
</evidence>
<comment type="caution">
    <text evidence="1">The sequence shown here is derived from an EMBL/GenBank/DDBJ whole genome shotgun (WGS) entry which is preliminary data.</text>
</comment>